<keyword evidence="4 7" id="KW-0812">Transmembrane</keyword>
<reference evidence="9" key="1">
    <citation type="submission" date="2022-04" db="EMBL/GenBank/DDBJ databases">
        <title>Mucilaginibacter sp. RS28 isolated from freshwater.</title>
        <authorList>
            <person name="Ko S.-R."/>
        </authorList>
    </citation>
    <scope>NUCLEOTIDE SEQUENCE</scope>
    <source>
        <strain evidence="9">RS28</strain>
    </source>
</reference>
<evidence type="ECO:0000313" key="10">
    <source>
        <dbReference type="Proteomes" id="UP001139450"/>
    </source>
</evidence>
<dbReference type="NCBIfam" id="TIGR04057">
    <property type="entry name" value="SusC_RagA_signa"/>
    <property type="match status" value="1"/>
</dbReference>
<dbReference type="PROSITE" id="PS52016">
    <property type="entry name" value="TONB_DEPENDENT_REC_3"/>
    <property type="match status" value="1"/>
</dbReference>
<dbReference type="InterPro" id="IPR012910">
    <property type="entry name" value="Plug_dom"/>
</dbReference>
<evidence type="ECO:0000259" key="8">
    <source>
        <dbReference type="SMART" id="SM00965"/>
    </source>
</evidence>
<name>A0A9X1X1W8_9SPHI</name>
<comment type="caution">
    <text evidence="9">The sequence shown here is derived from an EMBL/GenBank/DDBJ whole genome shotgun (WGS) entry which is preliminary data.</text>
</comment>
<keyword evidence="10" id="KW-1185">Reference proteome</keyword>
<dbReference type="InterPro" id="IPR036942">
    <property type="entry name" value="Beta-barrel_TonB_sf"/>
</dbReference>
<gene>
    <name evidence="9" type="ORF">MUY27_03890</name>
</gene>
<comment type="subcellular location">
    <subcellularLocation>
        <location evidence="1 7">Cell outer membrane</location>
        <topology evidence="1 7">Multi-pass membrane protein</topology>
    </subcellularLocation>
</comment>
<comment type="similarity">
    <text evidence="7">Belongs to the TonB-dependent receptor family.</text>
</comment>
<keyword evidence="5 7" id="KW-0472">Membrane</keyword>
<dbReference type="InterPro" id="IPR011662">
    <property type="entry name" value="Secretin/TonB_short_N"/>
</dbReference>
<protein>
    <submittedName>
        <fullName evidence="9">SusC/RagA family TonB-linked outer membrane protein</fullName>
    </submittedName>
</protein>
<dbReference type="GO" id="GO:0009279">
    <property type="term" value="C:cell outer membrane"/>
    <property type="evidence" value="ECO:0007669"/>
    <property type="project" value="UniProtKB-SubCell"/>
</dbReference>
<evidence type="ECO:0000256" key="4">
    <source>
        <dbReference type="ARBA" id="ARBA00022692"/>
    </source>
</evidence>
<keyword evidence="2 7" id="KW-0813">Transport</keyword>
<keyword evidence="3 7" id="KW-1134">Transmembrane beta strand</keyword>
<dbReference type="Pfam" id="PF07715">
    <property type="entry name" value="Plug"/>
    <property type="match status" value="1"/>
</dbReference>
<dbReference type="SMART" id="SM00965">
    <property type="entry name" value="STN"/>
    <property type="match status" value="1"/>
</dbReference>
<evidence type="ECO:0000256" key="6">
    <source>
        <dbReference type="ARBA" id="ARBA00023237"/>
    </source>
</evidence>
<dbReference type="RefSeq" id="WP_245128671.1">
    <property type="nucleotide sequence ID" value="NZ_JALJEJ010000002.1"/>
</dbReference>
<dbReference type="InterPro" id="IPR023997">
    <property type="entry name" value="TonB-dep_OMP_SusC/RagA_CS"/>
</dbReference>
<accession>A0A9X1X1W8</accession>
<dbReference type="Gene3D" id="2.40.170.20">
    <property type="entry name" value="TonB-dependent receptor, beta-barrel domain"/>
    <property type="match status" value="1"/>
</dbReference>
<sequence length="1186" mass="130916">MKLSTLLLIIGLINASAKSYSQITLHENKAALEKVLQKIESQAPFNFIYDENNLKTAPISVNVSNVSINKALDACFKDMPVTYSIVGHSIILKPSTPSILDKVKSFFEGPVQVKGRITDSTGAPLNRATVFFVKKQKPLPNGGEITYVTNENGLFYMDAEEGDELGVSYIGYQTYTFKVKRNMTFQNIVLHTVSARLKEVIVHTGYQNLSKERATGSFSKPDMKTFSTRSNTMDVIGRLDGQIPGLTVSQNVTVDRITHASTRSALIRGTSSTKLSTEPLYVVNGVIVTDFGSINVDDIEDITVLKDAAAAAIWGAQAANGVVVIVTKSGAKNQRLKVSYQGFVYYQGKPNLNYQRFLNSSQYIQAAKETFNPVKFPYGSLYYNQFIAPHEQILYDQNMGLLTAAQANAKLDSLSGINNKQQIKDLWMRNAFTTNHTLSASGGSNSYSFYTSLGYTDVQTNRLGDKNNTYRVDLNQNYTPNQRFAFSLNTSLVNTLTSSKNAMSIGADAIPYQLFKDANGNNINMPYLGGLSPQQRADYQQASGIDLQTYSPLDELNYGHSRSNTISVNMVANATVKLWKGLSYLGTYGYLVAPGTATGYDDHQEYALRRQLVSLTIPGTNGGPPTYLLPNTGGNYRSITSNQRNWTVRNQLVYTYSGRGGNDLISLQGGQEARESFSSSITTNLLGYDEDLQTYPLINYLTLSRGVPGTVTGYGYYSFQPFFPMEARTRFNSYFALGSYTFNRKYSVDASWRVDHSNLFGSDVSAQNKPVYSFGAKWNVTQEQFLKGVKWLNNLALRATYGITGNSPYVGAATTFDVLSDPTGNYLSYPLIAGKEYNISSTANRKLGWESTHTTNIGVDFGVFNSRLTGTIEYYHKNTTDLLGRVDLDPFTGQSSATSNIGNLTNNGINTGLNSVNIRTTNFTWSSGIVFAYNNNKLASYSAPQSYENNVYSRLSALYVIGKPMSPLYAYQYAGLDKVGDPQIKLANGTVTKDPQAPGVADLVYKGSIIPKINGGVSNTFRYKQFELTANMVYSLGAVMRRDVNQFYGGRLTVANSGLSGNVSSDFVNRWKQPGDEKITDIPAYVPDMFYNYSQRNTDFYTKADINVVSASYLKLRDASLAYNLNPSVTKWLKIESAVLRLQVSNILLWKANKYGIDPEYQSFQLGGRGTPLGQHAITIGANVNF</sequence>
<evidence type="ECO:0000256" key="2">
    <source>
        <dbReference type="ARBA" id="ARBA00022448"/>
    </source>
</evidence>
<evidence type="ECO:0000256" key="7">
    <source>
        <dbReference type="PROSITE-ProRule" id="PRU01360"/>
    </source>
</evidence>
<dbReference type="Proteomes" id="UP001139450">
    <property type="component" value="Unassembled WGS sequence"/>
</dbReference>
<dbReference type="Gene3D" id="2.170.130.10">
    <property type="entry name" value="TonB-dependent receptor, plug domain"/>
    <property type="match status" value="1"/>
</dbReference>
<evidence type="ECO:0000313" key="9">
    <source>
        <dbReference type="EMBL" id="MCJ8208835.1"/>
    </source>
</evidence>
<dbReference type="NCBIfam" id="TIGR04056">
    <property type="entry name" value="OMP_RagA_SusC"/>
    <property type="match status" value="1"/>
</dbReference>
<dbReference type="SUPFAM" id="SSF49464">
    <property type="entry name" value="Carboxypeptidase regulatory domain-like"/>
    <property type="match status" value="1"/>
</dbReference>
<evidence type="ECO:0000256" key="1">
    <source>
        <dbReference type="ARBA" id="ARBA00004571"/>
    </source>
</evidence>
<keyword evidence="6 7" id="KW-0998">Cell outer membrane</keyword>
<dbReference type="AlphaFoldDB" id="A0A9X1X1W8"/>
<dbReference type="Gene3D" id="2.60.40.1120">
    <property type="entry name" value="Carboxypeptidase-like, regulatory domain"/>
    <property type="match status" value="1"/>
</dbReference>
<dbReference type="InterPro" id="IPR039426">
    <property type="entry name" value="TonB-dep_rcpt-like"/>
</dbReference>
<organism evidence="9 10">
    <name type="scientific">Mucilaginibacter straminoryzae</name>
    <dbReference type="NCBI Taxonomy" id="2932774"/>
    <lineage>
        <taxon>Bacteria</taxon>
        <taxon>Pseudomonadati</taxon>
        <taxon>Bacteroidota</taxon>
        <taxon>Sphingobacteriia</taxon>
        <taxon>Sphingobacteriales</taxon>
        <taxon>Sphingobacteriaceae</taxon>
        <taxon>Mucilaginibacter</taxon>
    </lineage>
</organism>
<dbReference type="SUPFAM" id="SSF56935">
    <property type="entry name" value="Porins"/>
    <property type="match status" value="1"/>
</dbReference>
<dbReference type="InterPro" id="IPR037066">
    <property type="entry name" value="Plug_dom_sf"/>
</dbReference>
<dbReference type="EMBL" id="JALJEJ010000002">
    <property type="protein sequence ID" value="MCJ8208835.1"/>
    <property type="molecule type" value="Genomic_DNA"/>
</dbReference>
<feature type="domain" description="Secretin/TonB short N-terminal" evidence="8">
    <location>
        <begin position="45"/>
        <end position="95"/>
    </location>
</feature>
<evidence type="ECO:0000256" key="3">
    <source>
        <dbReference type="ARBA" id="ARBA00022452"/>
    </source>
</evidence>
<dbReference type="InterPro" id="IPR008969">
    <property type="entry name" value="CarboxyPept-like_regulatory"/>
</dbReference>
<proteinExistence type="inferred from homology"/>
<evidence type="ECO:0000256" key="5">
    <source>
        <dbReference type="ARBA" id="ARBA00023136"/>
    </source>
</evidence>
<dbReference type="InterPro" id="IPR023996">
    <property type="entry name" value="TonB-dep_OMP_SusC/RagA"/>
</dbReference>
<dbReference type="Pfam" id="PF07660">
    <property type="entry name" value="STN"/>
    <property type="match status" value="1"/>
</dbReference>